<keyword evidence="1" id="KW-0812">Transmembrane</keyword>
<evidence type="ECO:0000256" key="1">
    <source>
        <dbReference type="SAM" id="Phobius"/>
    </source>
</evidence>
<evidence type="ECO:0000313" key="2">
    <source>
        <dbReference type="EMBL" id="KPV53686.1"/>
    </source>
</evidence>
<comment type="caution">
    <text evidence="2">The sequence shown here is derived from an EMBL/GenBank/DDBJ whole genome shotgun (WGS) entry which is preliminary data.</text>
</comment>
<name>A0A0P9FKF8_9CHLR</name>
<keyword evidence="1" id="KW-0472">Membrane</keyword>
<sequence length="115" mass="12318">MAIDYANKLPLSQPANDSEPLHCALTGVPLSAETAYWAPPLVTAGELVRAITTGLLHSPGTLSRILFDEQPKVPYDPAVREQLAARRSAEQLKLLVGLMVLVALVAVPIVLLALR</sequence>
<accession>A0A0P9FKF8</accession>
<reference evidence="2 3" key="1">
    <citation type="submission" date="2015-09" db="EMBL/GenBank/DDBJ databases">
        <title>Draft genome sequence of Kouleothrix aurantiaca JCM 19913.</title>
        <authorList>
            <person name="Hemp J."/>
        </authorList>
    </citation>
    <scope>NUCLEOTIDE SEQUENCE [LARGE SCALE GENOMIC DNA]</scope>
    <source>
        <strain evidence="2 3">COM-B</strain>
    </source>
</reference>
<organism evidence="2 3">
    <name type="scientific">Kouleothrix aurantiaca</name>
    <dbReference type="NCBI Taxonomy" id="186479"/>
    <lineage>
        <taxon>Bacteria</taxon>
        <taxon>Bacillati</taxon>
        <taxon>Chloroflexota</taxon>
        <taxon>Chloroflexia</taxon>
        <taxon>Chloroflexales</taxon>
        <taxon>Roseiflexineae</taxon>
        <taxon>Roseiflexaceae</taxon>
        <taxon>Kouleothrix</taxon>
    </lineage>
</organism>
<dbReference type="Proteomes" id="UP000050509">
    <property type="component" value="Unassembled WGS sequence"/>
</dbReference>
<keyword evidence="3" id="KW-1185">Reference proteome</keyword>
<dbReference type="EMBL" id="LJCR01000202">
    <property type="protein sequence ID" value="KPV53686.1"/>
    <property type="molecule type" value="Genomic_DNA"/>
</dbReference>
<keyword evidence="1" id="KW-1133">Transmembrane helix</keyword>
<protein>
    <submittedName>
        <fullName evidence="2">Uncharacterized protein</fullName>
    </submittedName>
</protein>
<dbReference type="AlphaFoldDB" id="A0A0P9FKF8"/>
<feature type="transmembrane region" description="Helical" evidence="1">
    <location>
        <begin position="94"/>
        <end position="114"/>
    </location>
</feature>
<gene>
    <name evidence="2" type="ORF">SE17_08195</name>
</gene>
<evidence type="ECO:0000313" key="3">
    <source>
        <dbReference type="Proteomes" id="UP000050509"/>
    </source>
</evidence>
<proteinExistence type="predicted"/>